<gene>
    <name evidence="1" type="ORF">PAGA_a2788</name>
</gene>
<dbReference type="Proteomes" id="UP000217277">
    <property type="component" value="Chromosome I"/>
</dbReference>
<proteinExistence type="predicted"/>
<keyword evidence="2" id="KW-1185">Reference proteome</keyword>
<sequence length="65" mass="7617">MQYKNLNSDERREAVKLLYSNALSGIGVSALVSFVLVFAFDLTDERTNQEKIIWLFLCWLFWQQG</sequence>
<organism evidence="1 2">
    <name type="scientific">Pseudoalteromonas agarivorans DSM 14585</name>
    <dbReference type="NCBI Taxonomy" id="1312369"/>
    <lineage>
        <taxon>Bacteria</taxon>
        <taxon>Pseudomonadati</taxon>
        <taxon>Pseudomonadota</taxon>
        <taxon>Gammaproteobacteria</taxon>
        <taxon>Alteromonadales</taxon>
        <taxon>Pseudoalteromonadaceae</taxon>
        <taxon>Pseudoalteromonas</taxon>
    </lineage>
</organism>
<evidence type="ECO:0000313" key="1">
    <source>
        <dbReference type="EMBL" id="ATC83016.1"/>
    </source>
</evidence>
<protein>
    <submittedName>
        <fullName evidence="1">Uncharacterized protein</fullName>
    </submittedName>
</protein>
<name>A0ACA8DZ36_9GAMM</name>
<dbReference type="EMBL" id="CP011011">
    <property type="protein sequence ID" value="ATC83016.1"/>
    <property type="molecule type" value="Genomic_DNA"/>
</dbReference>
<evidence type="ECO:0000313" key="2">
    <source>
        <dbReference type="Proteomes" id="UP000217277"/>
    </source>
</evidence>
<reference evidence="1" key="1">
    <citation type="submission" date="2015-03" db="EMBL/GenBank/DDBJ databases">
        <authorList>
            <person name="Xie B.-B."/>
            <person name="Rong J.-C."/>
            <person name="Qin Q.-L."/>
            <person name="Zhang Y.-Z."/>
        </authorList>
    </citation>
    <scope>NUCLEOTIDE SEQUENCE</scope>
    <source>
        <strain evidence="1">DSM 14585</strain>
    </source>
</reference>
<accession>A0ACA8DZ36</accession>